<comment type="caution">
    <text evidence="3">The sequence shown here is derived from an EMBL/GenBank/DDBJ whole genome shotgun (WGS) entry which is preliminary data.</text>
</comment>
<dbReference type="Proteomes" id="UP000178985">
    <property type="component" value="Unassembled WGS sequence"/>
</dbReference>
<dbReference type="PANTHER" id="PTHR11703">
    <property type="entry name" value="DEOXYHYPUSINE SYNTHASE"/>
    <property type="match status" value="1"/>
</dbReference>
<keyword evidence="2" id="KW-0520">NAD</keyword>
<dbReference type="InterPro" id="IPR029035">
    <property type="entry name" value="DHS-like_NAD/FAD-binding_dom"/>
</dbReference>
<dbReference type="InterPro" id="IPR036982">
    <property type="entry name" value="Deoxyhypusine_synthase_sf"/>
</dbReference>
<dbReference type="InterPro" id="IPR002773">
    <property type="entry name" value="Deoxyhypusine_synthase"/>
</dbReference>
<reference evidence="3 4" key="1">
    <citation type="journal article" date="2016" name="Nat. Commun.">
        <title>Thousands of microbial genomes shed light on interconnected biogeochemical processes in an aquifer system.</title>
        <authorList>
            <person name="Anantharaman K."/>
            <person name="Brown C.T."/>
            <person name="Hug L.A."/>
            <person name="Sharon I."/>
            <person name="Castelle C.J."/>
            <person name="Probst A.J."/>
            <person name="Thomas B.C."/>
            <person name="Singh A."/>
            <person name="Wilkins M.J."/>
            <person name="Karaoz U."/>
            <person name="Brodie E.L."/>
            <person name="Williams K.H."/>
            <person name="Hubbard S.S."/>
            <person name="Banfield J.F."/>
        </authorList>
    </citation>
    <scope>NUCLEOTIDE SEQUENCE [LARGE SCALE GENOMIC DNA]</scope>
</reference>
<dbReference type="SUPFAM" id="SSF52467">
    <property type="entry name" value="DHS-like NAD/FAD-binding domain"/>
    <property type="match status" value="1"/>
</dbReference>
<dbReference type="AlphaFoldDB" id="A0A1F6V3N8"/>
<dbReference type="GO" id="GO:0005737">
    <property type="term" value="C:cytoplasm"/>
    <property type="evidence" value="ECO:0007669"/>
    <property type="project" value="TreeGrafter"/>
</dbReference>
<evidence type="ECO:0000313" key="4">
    <source>
        <dbReference type="Proteomes" id="UP000178985"/>
    </source>
</evidence>
<evidence type="ECO:0000313" key="3">
    <source>
        <dbReference type="EMBL" id="OGI64149.1"/>
    </source>
</evidence>
<dbReference type="PANTHER" id="PTHR11703:SF0">
    <property type="entry name" value="DEOXYHYPUSINE SYNTHASE"/>
    <property type="match status" value="1"/>
</dbReference>
<proteinExistence type="inferred from homology"/>
<dbReference type="Pfam" id="PF01916">
    <property type="entry name" value="DS"/>
    <property type="match status" value="1"/>
</dbReference>
<gene>
    <name evidence="3" type="ORF">A2733_02670</name>
</gene>
<sequence length="327" mass="36951">MNTLDLFKKLFHNFNARQMKDATIAFKKHLDDGGKMLLAMGGAMSSAQLGITLAPMIRENKIHAISCTGANLEESVFRLVAHSHYKDYPDYRYFTKEDDAKILQRGERRVTDTSIPEEEAFRVVEPIILKKWKEAEEKGERYFPHEYFYKILMDGSIDPHHDGSPEICWLLEAAKKNLPIVVPGWEDSTLGNIFAGYCKAGEVSPSVMKTGVEYMVQLYDWYEELSKDGAGLGFFQIGGGISGDFPICVVPSIKYDLKKPVRPWGYFCQISDSTTSYGSYSGATPNEKITWDKLTKDTPMFVIESDATIVAPLIFEAVLDRYTISEK</sequence>
<name>A0A1F6V3N8_9BACT</name>
<comment type="similarity">
    <text evidence="1">Belongs to the deoxyhypusine synthase family.</text>
</comment>
<evidence type="ECO:0000256" key="1">
    <source>
        <dbReference type="ARBA" id="ARBA00009892"/>
    </source>
</evidence>
<evidence type="ECO:0000256" key="2">
    <source>
        <dbReference type="ARBA" id="ARBA00023027"/>
    </source>
</evidence>
<dbReference type="EMBL" id="MFTO01000006">
    <property type="protein sequence ID" value="OGI64149.1"/>
    <property type="molecule type" value="Genomic_DNA"/>
</dbReference>
<protein>
    <submittedName>
        <fullName evidence="3">Deoxyhypusine synthase</fullName>
    </submittedName>
</protein>
<dbReference type="Gene3D" id="3.40.910.10">
    <property type="entry name" value="Deoxyhypusine synthase"/>
    <property type="match status" value="1"/>
</dbReference>
<accession>A0A1F6V3N8</accession>
<organism evidence="3 4">
    <name type="scientific">Candidatus Nomurabacteria bacterium RIFCSPHIGHO2_01_FULL_40_20</name>
    <dbReference type="NCBI Taxonomy" id="1801738"/>
    <lineage>
        <taxon>Bacteria</taxon>
        <taxon>Candidatus Nomuraibacteriota</taxon>
    </lineage>
</organism>
<dbReference type="GO" id="GO:0034038">
    <property type="term" value="F:deoxyhypusine synthase activity"/>
    <property type="evidence" value="ECO:0007669"/>
    <property type="project" value="TreeGrafter"/>
</dbReference>